<dbReference type="EMBL" id="BK015659">
    <property type="protein sequence ID" value="DAE18647.1"/>
    <property type="molecule type" value="Genomic_DNA"/>
</dbReference>
<organism evidence="1">
    <name type="scientific">Myoviridae sp. ctGkq5</name>
    <dbReference type="NCBI Taxonomy" id="2825074"/>
    <lineage>
        <taxon>Viruses</taxon>
        <taxon>Duplodnaviria</taxon>
        <taxon>Heunggongvirae</taxon>
        <taxon>Uroviricota</taxon>
        <taxon>Caudoviricetes</taxon>
    </lineage>
</organism>
<name>A0A8S5QH99_9CAUD</name>
<evidence type="ECO:0000313" key="1">
    <source>
        <dbReference type="EMBL" id="DAE18647.1"/>
    </source>
</evidence>
<reference evidence="1" key="1">
    <citation type="journal article" date="2021" name="Proc. Natl. Acad. Sci. U.S.A.">
        <title>A Catalog of Tens of Thousands of Viruses from Human Metagenomes Reveals Hidden Associations with Chronic Diseases.</title>
        <authorList>
            <person name="Tisza M.J."/>
            <person name="Buck C.B."/>
        </authorList>
    </citation>
    <scope>NUCLEOTIDE SEQUENCE</scope>
    <source>
        <strain evidence="1">CtGkq5</strain>
    </source>
</reference>
<sequence length="95" mass="10466">MTIYLNIARDGIIKITQDAALGNQEGDTDYLSKELNEGCTLEEVYAVVAANTSWKNGLFYYPPVGVEDSDRACDAAIDFSDLVYCSLKSLMEART</sequence>
<proteinExistence type="predicted"/>
<protein>
    <submittedName>
        <fullName evidence="1">Uncharacterized protein</fullName>
    </submittedName>
</protein>
<accession>A0A8S5QH99</accession>